<feature type="compositionally biased region" description="Low complexity" evidence="1">
    <location>
        <begin position="1"/>
        <end position="17"/>
    </location>
</feature>
<feature type="compositionally biased region" description="Basic and acidic residues" evidence="1">
    <location>
        <begin position="40"/>
        <end position="58"/>
    </location>
</feature>
<organism evidence="2">
    <name type="scientific">Panicum hallii</name>
    <dbReference type="NCBI Taxonomy" id="206008"/>
    <lineage>
        <taxon>Eukaryota</taxon>
        <taxon>Viridiplantae</taxon>
        <taxon>Streptophyta</taxon>
        <taxon>Embryophyta</taxon>
        <taxon>Tracheophyta</taxon>
        <taxon>Spermatophyta</taxon>
        <taxon>Magnoliopsida</taxon>
        <taxon>Liliopsida</taxon>
        <taxon>Poales</taxon>
        <taxon>Poaceae</taxon>
        <taxon>PACMAD clade</taxon>
        <taxon>Panicoideae</taxon>
        <taxon>Panicodae</taxon>
        <taxon>Paniceae</taxon>
        <taxon>Panicinae</taxon>
        <taxon>Panicum</taxon>
        <taxon>Panicum sect. Panicum</taxon>
    </lineage>
</organism>
<protein>
    <recommendedName>
        <fullName evidence="3">F-box domain-containing protein</fullName>
    </recommendedName>
</protein>
<dbReference type="EMBL" id="CM008054">
    <property type="protein sequence ID" value="PAN45024.1"/>
    <property type="molecule type" value="Genomic_DNA"/>
</dbReference>
<dbReference type="PANTHER" id="PTHR34591">
    <property type="entry name" value="OS03G0653100 PROTEIN-RELATED"/>
    <property type="match status" value="1"/>
</dbReference>
<reference evidence="2" key="1">
    <citation type="submission" date="2018-04" db="EMBL/GenBank/DDBJ databases">
        <title>WGS assembly of Panicum hallii.</title>
        <authorList>
            <person name="Lovell J."/>
            <person name="Jenkins J."/>
            <person name="Lowry D."/>
            <person name="Mamidi S."/>
            <person name="Sreedasyam A."/>
            <person name="Weng X."/>
            <person name="Barry K."/>
            <person name="Bonette J."/>
            <person name="Campitelli B."/>
            <person name="Daum C."/>
            <person name="Gordon S."/>
            <person name="Gould B."/>
            <person name="Lipzen A."/>
            <person name="Macqueen A."/>
            <person name="Palacio-Mejia J."/>
            <person name="Plott C."/>
            <person name="Shakirov E."/>
            <person name="Shu S."/>
            <person name="Yoshinaga Y."/>
            <person name="Zane M."/>
            <person name="Rokhsar D."/>
            <person name="Grimwood J."/>
            <person name="Schmutz J."/>
            <person name="Juenger T."/>
        </authorList>
    </citation>
    <scope>NUCLEOTIDE SEQUENCE [LARGE SCALE GENOMIC DNA]</scope>
    <source>
        <strain evidence="2">FIL2</strain>
    </source>
</reference>
<gene>
    <name evidence="2" type="ORF">PAHAL_9G088300</name>
</gene>
<dbReference type="Gramene" id="PAN45024">
    <property type="protein sequence ID" value="PAN45024"/>
    <property type="gene ID" value="PAHAL_9G088300"/>
</dbReference>
<dbReference type="PANTHER" id="PTHR34591:SF29">
    <property type="entry name" value="F-BOX DOMAIN-CONTAINING PROTEIN"/>
    <property type="match status" value="1"/>
</dbReference>
<sequence>MLVAATRPSRTLTTTPSCRAETEPDSHLSQPFRLRRSAQGRRELPRSLGADGRRDGRPPARRPPADVLARLAPRGLASSRGVCRSWRAVIDGRRLLRADLLLLSLGGIFLQVTTAPFPPLFSRPWTGPATGGDLDGFFGADDNRLLQTDMRGHCNGLLLLEEAVVNPATGEWARLAEPPPPPLPEFYYQPCLAFDPAVSPHYEVFSLPEVPNPTRTTLSPLLQQSEWPPSPFVLHVFSSRTEQWEERTFAREGHGGHPMATVADVQSHDLFDNDYHCSTFWRGRLYVQCQNRFVLRIKPVEWHIAPGEATHGRRWCEQVPSVLSREIKGWGVLCVGHLLQMPASSLVPRRVMLPGAGVGAEV</sequence>
<evidence type="ECO:0000256" key="1">
    <source>
        <dbReference type="SAM" id="MobiDB-lite"/>
    </source>
</evidence>
<evidence type="ECO:0000313" key="2">
    <source>
        <dbReference type="EMBL" id="PAN45024.1"/>
    </source>
</evidence>
<dbReference type="AlphaFoldDB" id="A0A2S3II57"/>
<feature type="region of interest" description="Disordered" evidence="1">
    <location>
        <begin position="1"/>
        <end position="65"/>
    </location>
</feature>
<dbReference type="Proteomes" id="UP000243499">
    <property type="component" value="Chromosome 9"/>
</dbReference>
<name>A0A2S3II57_9POAL</name>
<proteinExistence type="predicted"/>
<evidence type="ECO:0008006" key="3">
    <source>
        <dbReference type="Google" id="ProtNLM"/>
    </source>
</evidence>
<accession>A0A2S3II57</accession>